<accession>A0A0K2TBC2</accession>
<organism evidence="1">
    <name type="scientific">Lepeophtheirus salmonis</name>
    <name type="common">Salmon louse</name>
    <name type="synonym">Caligus salmonis</name>
    <dbReference type="NCBI Taxonomy" id="72036"/>
    <lineage>
        <taxon>Eukaryota</taxon>
        <taxon>Metazoa</taxon>
        <taxon>Ecdysozoa</taxon>
        <taxon>Arthropoda</taxon>
        <taxon>Crustacea</taxon>
        <taxon>Multicrustacea</taxon>
        <taxon>Hexanauplia</taxon>
        <taxon>Copepoda</taxon>
        <taxon>Siphonostomatoida</taxon>
        <taxon>Caligidae</taxon>
        <taxon>Lepeophtheirus</taxon>
    </lineage>
</organism>
<protein>
    <submittedName>
        <fullName evidence="1">Uncharacterized protein</fullName>
    </submittedName>
</protein>
<dbReference type="EMBL" id="HACA01005957">
    <property type="protein sequence ID" value="CDW23318.1"/>
    <property type="molecule type" value="Transcribed_RNA"/>
</dbReference>
<sequence length="29" mass="3266">MNISQQRVLDEACSHSKSWCCNAIGLRSK</sequence>
<reference evidence="1" key="1">
    <citation type="submission" date="2014-05" db="EMBL/GenBank/DDBJ databases">
        <authorList>
            <person name="Chronopoulou M."/>
        </authorList>
    </citation>
    <scope>NUCLEOTIDE SEQUENCE</scope>
    <source>
        <tissue evidence="1">Whole organism</tissue>
    </source>
</reference>
<proteinExistence type="predicted"/>
<name>A0A0K2TBC2_LEPSM</name>
<dbReference type="AlphaFoldDB" id="A0A0K2TBC2"/>
<evidence type="ECO:0000313" key="1">
    <source>
        <dbReference type="EMBL" id="CDW23318.1"/>
    </source>
</evidence>